<feature type="compositionally biased region" description="Basic and acidic residues" evidence="1">
    <location>
        <begin position="82"/>
        <end position="95"/>
    </location>
</feature>
<accession>A0AA40DMM0</accession>
<organism evidence="2 3">
    <name type="scientific">Lasiosphaeris hirsuta</name>
    <dbReference type="NCBI Taxonomy" id="260670"/>
    <lineage>
        <taxon>Eukaryota</taxon>
        <taxon>Fungi</taxon>
        <taxon>Dikarya</taxon>
        <taxon>Ascomycota</taxon>
        <taxon>Pezizomycotina</taxon>
        <taxon>Sordariomycetes</taxon>
        <taxon>Sordariomycetidae</taxon>
        <taxon>Sordariales</taxon>
        <taxon>Lasiosphaeriaceae</taxon>
        <taxon>Lasiosphaeris</taxon>
    </lineage>
</organism>
<name>A0AA40DMM0_9PEZI</name>
<reference evidence="2" key="1">
    <citation type="submission" date="2023-06" db="EMBL/GenBank/DDBJ databases">
        <title>Genome-scale phylogeny and comparative genomics of the fungal order Sordariales.</title>
        <authorList>
            <consortium name="Lawrence Berkeley National Laboratory"/>
            <person name="Hensen N."/>
            <person name="Bonometti L."/>
            <person name="Westerberg I."/>
            <person name="Brannstrom I.O."/>
            <person name="Guillou S."/>
            <person name="Cros-Aarteil S."/>
            <person name="Calhoun S."/>
            <person name="Haridas S."/>
            <person name="Kuo A."/>
            <person name="Mondo S."/>
            <person name="Pangilinan J."/>
            <person name="Riley R."/>
            <person name="Labutti K."/>
            <person name="Andreopoulos B."/>
            <person name="Lipzen A."/>
            <person name="Chen C."/>
            <person name="Yanf M."/>
            <person name="Daum C."/>
            <person name="Ng V."/>
            <person name="Clum A."/>
            <person name="Steindorff A."/>
            <person name="Ohm R."/>
            <person name="Martin F."/>
            <person name="Silar P."/>
            <person name="Natvig D."/>
            <person name="Lalanne C."/>
            <person name="Gautier V."/>
            <person name="Ament-Velasquez S.L."/>
            <person name="Kruys A."/>
            <person name="Hutchinson M.I."/>
            <person name="Powell A.J."/>
            <person name="Barry K."/>
            <person name="Miller A.N."/>
            <person name="Grigoriev I.V."/>
            <person name="Debuchy R."/>
            <person name="Gladieux P."/>
            <person name="Thoren M.H."/>
            <person name="Johannesson H."/>
        </authorList>
    </citation>
    <scope>NUCLEOTIDE SEQUENCE</scope>
    <source>
        <strain evidence="2">SMH4607-1</strain>
    </source>
</reference>
<gene>
    <name evidence="2" type="ORF">B0H67DRAFT_383556</name>
</gene>
<feature type="compositionally biased region" description="Polar residues" evidence="1">
    <location>
        <begin position="69"/>
        <end position="81"/>
    </location>
</feature>
<feature type="region of interest" description="Disordered" evidence="1">
    <location>
        <begin position="69"/>
        <end position="120"/>
    </location>
</feature>
<protein>
    <submittedName>
        <fullName evidence="2">Uncharacterized protein</fullName>
    </submittedName>
</protein>
<dbReference type="EMBL" id="JAUKUA010000007">
    <property type="protein sequence ID" value="KAK0705423.1"/>
    <property type="molecule type" value="Genomic_DNA"/>
</dbReference>
<dbReference type="AlphaFoldDB" id="A0AA40DMM0"/>
<proteinExistence type="predicted"/>
<dbReference type="Proteomes" id="UP001172102">
    <property type="component" value="Unassembled WGS sequence"/>
</dbReference>
<evidence type="ECO:0000313" key="3">
    <source>
        <dbReference type="Proteomes" id="UP001172102"/>
    </source>
</evidence>
<feature type="compositionally biased region" description="Basic and acidic residues" evidence="1">
    <location>
        <begin position="104"/>
        <end position="113"/>
    </location>
</feature>
<sequence>MTLAMSLSNANRLETRNANTHTHTHTHARTLPTLLPEYFANDATFRQPGEPRNSHEIIKSHTFKPVQSSNALTKFSLTSRASARDRNEKRKEKDMAGQTSVDTHPARAPESKTSKTGYRSSPTLYTAAVPETSDHHPCGRSESKMVLTVGRRGYESSSRVGFVALLGNTKEDDYYRNDSSVAVVSGGCGEVSSKGWLTEVLST</sequence>
<keyword evidence="3" id="KW-1185">Reference proteome</keyword>
<evidence type="ECO:0000256" key="1">
    <source>
        <dbReference type="SAM" id="MobiDB-lite"/>
    </source>
</evidence>
<evidence type="ECO:0000313" key="2">
    <source>
        <dbReference type="EMBL" id="KAK0705423.1"/>
    </source>
</evidence>
<comment type="caution">
    <text evidence="2">The sequence shown here is derived from an EMBL/GenBank/DDBJ whole genome shotgun (WGS) entry which is preliminary data.</text>
</comment>